<dbReference type="InterPro" id="IPR005039">
    <property type="entry name" value="Ant_C"/>
</dbReference>
<feature type="domain" description="Antirepressor protein C-terminal" evidence="1">
    <location>
        <begin position="143"/>
        <end position="248"/>
    </location>
</feature>
<evidence type="ECO:0000313" key="3">
    <source>
        <dbReference type="Proteomes" id="UP000465810"/>
    </source>
</evidence>
<organism evidence="2 3">
    <name type="scientific">Novosphingobium silvae</name>
    <dbReference type="NCBI Taxonomy" id="2692619"/>
    <lineage>
        <taxon>Bacteria</taxon>
        <taxon>Pseudomonadati</taxon>
        <taxon>Pseudomonadota</taxon>
        <taxon>Alphaproteobacteria</taxon>
        <taxon>Sphingomonadales</taxon>
        <taxon>Sphingomonadaceae</taxon>
        <taxon>Novosphingobium</taxon>
    </lineage>
</organism>
<sequence length="255" mass="28091">MIIGHTPVGTTQRMTSAEIALLVESRHDKVKQSIERLAARGVIVQPPMGDEPETDALGRTRITKVYVFTGEQGKRDSIIVVAQLCPEFTARLVDRWAELEARSAQPVALSRMQLLTMAMAAETELQGALAELEDSRETIGYLECKVEESASKVEALGLIAEANGSFCLTDAAKLLQMRRIDLEAELNAREWIYRRAGTGRWRGHALRERQGLVTHKVERGPKADGTEWVSEQVRITPKGIAKLAEIFGKTLGAGS</sequence>
<dbReference type="GO" id="GO:0003677">
    <property type="term" value="F:DNA binding"/>
    <property type="evidence" value="ECO:0007669"/>
    <property type="project" value="UniProtKB-KW"/>
</dbReference>
<proteinExistence type="predicted"/>
<gene>
    <name evidence="2" type="ORF">GR702_05565</name>
</gene>
<accession>A0A7X4K6J6</accession>
<dbReference type="EMBL" id="WVTD01000003">
    <property type="protein sequence ID" value="MYL97239.1"/>
    <property type="molecule type" value="Genomic_DNA"/>
</dbReference>
<reference evidence="2 3" key="1">
    <citation type="submission" date="2019-12" db="EMBL/GenBank/DDBJ databases">
        <authorList>
            <person name="Feng G."/>
            <person name="Zhu H."/>
        </authorList>
    </citation>
    <scope>NUCLEOTIDE SEQUENCE [LARGE SCALE GENOMIC DNA]</scope>
    <source>
        <strain evidence="2 3">FGD1</strain>
    </source>
</reference>
<evidence type="ECO:0000259" key="1">
    <source>
        <dbReference type="Pfam" id="PF03374"/>
    </source>
</evidence>
<evidence type="ECO:0000313" key="2">
    <source>
        <dbReference type="EMBL" id="MYL97239.1"/>
    </source>
</evidence>
<protein>
    <submittedName>
        <fullName evidence="2">DNA-binding protein</fullName>
    </submittedName>
</protein>
<keyword evidence="2" id="KW-0238">DNA-binding</keyword>
<comment type="caution">
    <text evidence="2">The sequence shown here is derived from an EMBL/GenBank/DDBJ whole genome shotgun (WGS) entry which is preliminary data.</text>
</comment>
<dbReference type="RefSeq" id="WP_160984978.1">
    <property type="nucleotide sequence ID" value="NZ_WVTD01000003.1"/>
</dbReference>
<dbReference type="Pfam" id="PF03374">
    <property type="entry name" value="ANT"/>
    <property type="match status" value="1"/>
</dbReference>
<dbReference type="Proteomes" id="UP000465810">
    <property type="component" value="Unassembled WGS sequence"/>
</dbReference>
<dbReference type="AlphaFoldDB" id="A0A7X4K6J6"/>
<name>A0A7X4K6J6_9SPHN</name>
<keyword evidence="3" id="KW-1185">Reference proteome</keyword>